<name>A0A1Y2K0C4_9PROT</name>
<dbReference type="STRING" id="1434232.MAIT1_01358"/>
<evidence type="ECO:0008006" key="3">
    <source>
        <dbReference type="Google" id="ProtNLM"/>
    </source>
</evidence>
<organism evidence="1 2">
    <name type="scientific">Magnetofaba australis IT-1</name>
    <dbReference type="NCBI Taxonomy" id="1434232"/>
    <lineage>
        <taxon>Bacteria</taxon>
        <taxon>Pseudomonadati</taxon>
        <taxon>Pseudomonadota</taxon>
        <taxon>Magnetococcia</taxon>
        <taxon>Magnetococcales</taxon>
        <taxon>Magnetococcaceae</taxon>
        <taxon>Magnetofaba</taxon>
    </lineage>
</organism>
<reference evidence="1 2" key="1">
    <citation type="journal article" date="2016" name="BMC Genomics">
        <title>Combined genomic and structural analyses of a cultured magnetotactic bacterium reveals its niche adaptation to a dynamic environment.</title>
        <authorList>
            <person name="Araujo A.C."/>
            <person name="Morillo V."/>
            <person name="Cypriano J."/>
            <person name="Teixeira L.C."/>
            <person name="Leao P."/>
            <person name="Lyra S."/>
            <person name="Almeida L.G."/>
            <person name="Bazylinski D.A."/>
            <person name="Vasconcellos A.T."/>
            <person name="Abreu F."/>
            <person name="Lins U."/>
        </authorList>
    </citation>
    <scope>NUCLEOTIDE SEQUENCE [LARGE SCALE GENOMIC DNA]</scope>
    <source>
        <strain evidence="1 2">IT-1</strain>
    </source>
</reference>
<dbReference type="Pfam" id="PF11294">
    <property type="entry name" value="DUF3095"/>
    <property type="match status" value="1"/>
</dbReference>
<protein>
    <recommendedName>
        <fullName evidence="3">DUF3095 domain-containing protein</fullName>
    </recommendedName>
</protein>
<accession>A0A1Y2K0C4</accession>
<dbReference type="AlphaFoldDB" id="A0A1Y2K0C4"/>
<gene>
    <name evidence="1" type="ORF">MAIT1_01358</name>
</gene>
<dbReference type="InterPro" id="IPR021445">
    <property type="entry name" value="DUF3095"/>
</dbReference>
<comment type="caution">
    <text evidence="1">The sequence shown here is derived from an EMBL/GenBank/DDBJ whole genome shotgun (WGS) entry which is preliminary data.</text>
</comment>
<dbReference type="Proteomes" id="UP000194003">
    <property type="component" value="Unassembled WGS sequence"/>
</dbReference>
<proteinExistence type="predicted"/>
<dbReference type="EMBL" id="LVJN01000020">
    <property type="protein sequence ID" value="OSM01412.1"/>
    <property type="molecule type" value="Genomic_DNA"/>
</dbReference>
<evidence type="ECO:0000313" key="1">
    <source>
        <dbReference type="EMBL" id="OSM01412.1"/>
    </source>
</evidence>
<keyword evidence="2" id="KW-1185">Reference proteome</keyword>
<sequence length="355" mass="38885">MRGSTQAIERGLYREVNMAGALSIIALLNLAESRDLPFVFGGDGATVLIPPELAESAKPVLAATAALVDRVYQLQLRVGLVPIADVLAAGQTLRMARVAVAHGYHQAIFHGDGMGYAEALVKDAARGAAYRIDPQENYDIIDHSGLECRWRDVPSPREETVSLLIQTHAESTEAAMALYGQTLDRIAAIYGDEQSRHPISLSGLTLSFSPHHLRHEARLLLNDAAPLKVWLQGIKLAAINLLGVLLMDGLTGAQSPWRLYKRRLLETCDCQKFDGMLRMVLAGTSRQRAQLTSYLEQQRRAGQLIYGAHWSDRALMTCLIFQRHGRHVHFVDGADGGYAMAAKQFKAQLAALGTV</sequence>
<evidence type="ECO:0000313" key="2">
    <source>
        <dbReference type="Proteomes" id="UP000194003"/>
    </source>
</evidence>